<dbReference type="Pfam" id="PF02517">
    <property type="entry name" value="Rce1-like"/>
    <property type="match status" value="1"/>
</dbReference>
<keyword evidence="1" id="KW-0472">Membrane</keyword>
<dbReference type="GO" id="GO:0004175">
    <property type="term" value="F:endopeptidase activity"/>
    <property type="evidence" value="ECO:0007669"/>
    <property type="project" value="UniProtKB-ARBA"/>
</dbReference>
<evidence type="ECO:0000259" key="2">
    <source>
        <dbReference type="Pfam" id="PF02517"/>
    </source>
</evidence>
<evidence type="ECO:0000313" key="4">
    <source>
        <dbReference type="Proteomes" id="UP000011586"/>
    </source>
</evidence>
<name>M0E5M5_9EURY</name>
<feature type="transmembrane region" description="Helical" evidence="1">
    <location>
        <begin position="172"/>
        <end position="191"/>
    </location>
</feature>
<feature type="domain" description="CAAX prenyl protease 2/Lysostaphin resistance protein A-like" evidence="2">
    <location>
        <begin position="134"/>
        <end position="229"/>
    </location>
</feature>
<keyword evidence="1" id="KW-1133">Transmembrane helix</keyword>
<dbReference type="STRING" id="1227465.C463_09970"/>
<keyword evidence="4" id="KW-1185">Reference proteome</keyword>
<feature type="transmembrane region" description="Helical" evidence="1">
    <location>
        <begin position="12"/>
        <end position="35"/>
    </location>
</feature>
<dbReference type="InterPro" id="IPR003675">
    <property type="entry name" value="Rce1/LyrA-like_dom"/>
</dbReference>
<feature type="transmembrane region" description="Helical" evidence="1">
    <location>
        <begin position="126"/>
        <end position="151"/>
    </location>
</feature>
<sequence>MLWNRTENRPRALWRVLGVYVAALVGIFVLPALALAGTELPPSVSSAATNLIAALTGLLVAVGVAKYVDRRPLTDYGLAFGPSWLKDVGAGSVIALAGMAVALPVSLLAGWATVSELFSGGAGANVLPFAVAFGVFTINWAFVAFWEELVFRGLILTSSVEGLRSRWLSDRGAVVAGVVASSLIFTIGHFPGSLGAFGFRMVLGLLFGAAYVWTDSLALPIGLHFLVNFAMNNIYGLSNVAEAAEIVMLIRPAFTGPPQFVQLYGAVNGAAVLCVAALTVGYVLFRNGDLRSRLSSTYLGSE</sequence>
<gene>
    <name evidence="3" type="ORF">C463_09970</name>
</gene>
<dbReference type="PATRIC" id="fig|1227465.4.peg.1957"/>
<comment type="caution">
    <text evidence="3">The sequence shown here is derived from an EMBL/GenBank/DDBJ whole genome shotgun (WGS) entry which is preliminary data.</text>
</comment>
<dbReference type="AlphaFoldDB" id="M0E5M5"/>
<organism evidence="3 4">
    <name type="scientific">Halorubrum californiense DSM 19288</name>
    <dbReference type="NCBI Taxonomy" id="1227465"/>
    <lineage>
        <taxon>Archaea</taxon>
        <taxon>Methanobacteriati</taxon>
        <taxon>Methanobacteriota</taxon>
        <taxon>Stenosarchaea group</taxon>
        <taxon>Halobacteria</taxon>
        <taxon>Halobacteriales</taxon>
        <taxon>Haloferacaceae</taxon>
        <taxon>Halorubrum</taxon>
    </lineage>
</organism>
<dbReference type="GO" id="GO:0080120">
    <property type="term" value="P:CAAX-box protein maturation"/>
    <property type="evidence" value="ECO:0007669"/>
    <property type="project" value="UniProtKB-ARBA"/>
</dbReference>
<keyword evidence="1" id="KW-0812">Transmembrane</keyword>
<protein>
    <recommendedName>
        <fullName evidence="2">CAAX prenyl protease 2/Lysostaphin resistance protein A-like domain-containing protein</fullName>
    </recommendedName>
</protein>
<evidence type="ECO:0000313" key="3">
    <source>
        <dbReference type="EMBL" id="ELZ43066.1"/>
    </source>
</evidence>
<reference evidence="3 4" key="1">
    <citation type="journal article" date="2014" name="PLoS Genet.">
        <title>Phylogenetically driven sequencing of extremely halophilic archaea reveals strategies for static and dynamic osmo-response.</title>
        <authorList>
            <person name="Becker E.A."/>
            <person name="Seitzer P.M."/>
            <person name="Tritt A."/>
            <person name="Larsen D."/>
            <person name="Krusor M."/>
            <person name="Yao A.I."/>
            <person name="Wu D."/>
            <person name="Madern D."/>
            <person name="Eisen J.A."/>
            <person name="Darling A.E."/>
            <person name="Facciotti M.T."/>
        </authorList>
    </citation>
    <scope>NUCLEOTIDE SEQUENCE [LARGE SCALE GENOMIC DNA]</scope>
    <source>
        <strain evidence="3 4">DSM 19288</strain>
    </source>
</reference>
<dbReference type="PANTHER" id="PTHR39430:SF1">
    <property type="entry name" value="PROTEASE"/>
    <property type="match status" value="1"/>
</dbReference>
<accession>M0E5M5</accession>
<dbReference type="PANTHER" id="PTHR39430">
    <property type="entry name" value="MEMBRANE-ASSOCIATED PROTEASE-RELATED"/>
    <property type="match status" value="1"/>
</dbReference>
<dbReference type="EMBL" id="AOJK01000048">
    <property type="protein sequence ID" value="ELZ43066.1"/>
    <property type="molecule type" value="Genomic_DNA"/>
</dbReference>
<feature type="transmembrane region" description="Helical" evidence="1">
    <location>
        <begin position="88"/>
        <end position="114"/>
    </location>
</feature>
<feature type="transmembrane region" description="Helical" evidence="1">
    <location>
        <begin position="261"/>
        <end position="285"/>
    </location>
</feature>
<dbReference type="Proteomes" id="UP000011586">
    <property type="component" value="Unassembled WGS sequence"/>
</dbReference>
<feature type="transmembrane region" description="Helical" evidence="1">
    <location>
        <begin position="47"/>
        <end position="68"/>
    </location>
</feature>
<evidence type="ECO:0000256" key="1">
    <source>
        <dbReference type="SAM" id="Phobius"/>
    </source>
</evidence>
<proteinExistence type="predicted"/>